<accession>A0A5D9CBV5</accession>
<name>A0A5D9CBV5_9SPHN</name>
<reference evidence="1 2" key="1">
    <citation type="submission" date="2019-08" db="EMBL/GenBank/DDBJ databases">
        <authorList>
            <person name="Wang G."/>
            <person name="Xu Z."/>
        </authorList>
    </citation>
    <scope>NUCLEOTIDE SEQUENCE [LARGE SCALE GENOMIC DNA]</scope>
    <source>
        <strain evidence="1 2">ZX</strain>
    </source>
</reference>
<dbReference type="Proteomes" id="UP000322077">
    <property type="component" value="Unassembled WGS sequence"/>
</dbReference>
<dbReference type="AlphaFoldDB" id="A0A5D9CBV5"/>
<evidence type="ECO:0000313" key="2">
    <source>
        <dbReference type="Proteomes" id="UP000322077"/>
    </source>
</evidence>
<dbReference type="RefSeq" id="WP_149520452.1">
    <property type="nucleotide sequence ID" value="NZ_VTOU01000001.1"/>
</dbReference>
<proteinExistence type="predicted"/>
<protein>
    <submittedName>
        <fullName evidence="1">Uncharacterized protein</fullName>
    </submittedName>
</protein>
<sequence length="64" mass="7215">MVAAAAELRAVSGKYEQAWRGPGAGFESEAAQQFIGNVGLERRLKERRLFAKDDDHDFRPPAYY</sequence>
<keyword evidence="2" id="KW-1185">Reference proteome</keyword>
<evidence type="ECO:0000313" key="1">
    <source>
        <dbReference type="EMBL" id="TZG28787.1"/>
    </source>
</evidence>
<dbReference type="EMBL" id="VTOU01000001">
    <property type="protein sequence ID" value="TZG28787.1"/>
    <property type="molecule type" value="Genomic_DNA"/>
</dbReference>
<organism evidence="1 2">
    <name type="scientific">Sphingomonas montanisoli</name>
    <dbReference type="NCBI Taxonomy" id="2606412"/>
    <lineage>
        <taxon>Bacteria</taxon>
        <taxon>Pseudomonadati</taxon>
        <taxon>Pseudomonadota</taxon>
        <taxon>Alphaproteobacteria</taxon>
        <taxon>Sphingomonadales</taxon>
        <taxon>Sphingomonadaceae</taxon>
        <taxon>Sphingomonas</taxon>
    </lineage>
</organism>
<gene>
    <name evidence="1" type="ORF">FYJ91_01160</name>
</gene>
<comment type="caution">
    <text evidence="1">The sequence shown here is derived from an EMBL/GenBank/DDBJ whole genome shotgun (WGS) entry which is preliminary data.</text>
</comment>